<dbReference type="PANTHER" id="PTHR31874:SF1">
    <property type="entry name" value="ZINC FINGER PROTEIN CONSTANS-LIKE 6"/>
    <property type="match status" value="1"/>
</dbReference>
<dbReference type="PANTHER" id="PTHR31874">
    <property type="entry name" value="CCT MOTIF FAMILY PROTEIN, EXPRESSED"/>
    <property type="match status" value="1"/>
</dbReference>
<evidence type="ECO:0000256" key="2">
    <source>
        <dbReference type="ARBA" id="ARBA00010024"/>
    </source>
</evidence>
<keyword evidence="4 7" id="KW-0863">Zinc-finger</keyword>
<comment type="subcellular location">
    <subcellularLocation>
        <location evidence="1 8">Nucleus</location>
    </subcellularLocation>
</comment>
<evidence type="ECO:0000313" key="13">
    <source>
        <dbReference type="Proteomes" id="UP000775213"/>
    </source>
</evidence>
<evidence type="ECO:0000256" key="7">
    <source>
        <dbReference type="PROSITE-ProRule" id="PRU00024"/>
    </source>
</evidence>
<keyword evidence="13" id="KW-1185">Reference proteome</keyword>
<feature type="domain" description="CCT" evidence="11">
    <location>
        <begin position="331"/>
        <end position="373"/>
    </location>
</feature>
<dbReference type="Proteomes" id="UP000775213">
    <property type="component" value="Unassembled WGS sequence"/>
</dbReference>
<protein>
    <submittedName>
        <fullName evidence="12">Uncharacterized protein</fullName>
    </submittedName>
</protein>
<feature type="domain" description="B box-type" evidence="10">
    <location>
        <begin position="17"/>
        <end position="64"/>
    </location>
</feature>
<sequence length="396" mass="42485">MSHYSEKSRPAAAVGGKTARACDSCIRRRARWYCAADDAFLCQPCDSLIHSANPLARRHHRLRLRSSSATTAKAAAPAWHHGFKRKARTPRSHHKPVVPELESSVEDEEEEEQQLLYRVPVLDPVLAFGDTAPRPQPKEAAAAASAAGVGAEFAPTEIELAEFAANMESLLGRGLDSGEAFCMEELGLGESSSGCGGGGSGGGGRMEVDAKGEMEEEAGKGEGLSFEMEVDLSRETLELDFGSGSSEMKEEAATVEAAAVAEEKEVSKGMGLKLDYDAVKSAWLLTGSTPWMTGERPRLGADDCWLDCLGMWGGVGGEFVGGGIQALDVGREARVTRYREKRRTRLFSKKIRYEVRKLNAEKRPRMKGRFVKRASFPATSAAGGSGSTGGAAAFTY</sequence>
<dbReference type="AlphaFoldDB" id="A0AAV7H9L2"/>
<keyword evidence="3" id="KW-0479">Metal-binding</keyword>
<dbReference type="SMART" id="SM00336">
    <property type="entry name" value="BBOX"/>
    <property type="match status" value="1"/>
</dbReference>
<keyword evidence="5" id="KW-0862">Zinc</keyword>
<dbReference type="InterPro" id="IPR010402">
    <property type="entry name" value="CCT_domain"/>
</dbReference>
<dbReference type="EMBL" id="JAGFBR010000007">
    <property type="protein sequence ID" value="KAH0464552.1"/>
    <property type="molecule type" value="Genomic_DNA"/>
</dbReference>
<keyword evidence="6 8" id="KW-0539">Nucleus</keyword>
<reference evidence="12 13" key="1">
    <citation type="journal article" date="2021" name="Hortic Res">
        <title>Chromosome-scale assembly of the Dendrobium chrysotoxum genome enhances the understanding of orchid evolution.</title>
        <authorList>
            <person name="Zhang Y."/>
            <person name="Zhang G.Q."/>
            <person name="Zhang D."/>
            <person name="Liu X.D."/>
            <person name="Xu X.Y."/>
            <person name="Sun W.H."/>
            <person name="Yu X."/>
            <person name="Zhu X."/>
            <person name="Wang Z.W."/>
            <person name="Zhao X."/>
            <person name="Zhong W.Y."/>
            <person name="Chen H."/>
            <person name="Yin W.L."/>
            <person name="Huang T."/>
            <person name="Niu S.C."/>
            <person name="Liu Z.J."/>
        </authorList>
    </citation>
    <scope>NUCLEOTIDE SEQUENCE [LARGE SCALE GENOMIC DNA]</scope>
    <source>
        <strain evidence="12">Lindl</strain>
    </source>
</reference>
<dbReference type="PROSITE" id="PS51017">
    <property type="entry name" value="CCT"/>
    <property type="match status" value="1"/>
</dbReference>
<evidence type="ECO:0000256" key="1">
    <source>
        <dbReference type="ARBA" id="ARBA00004123"/>
    </source>
</evidence>
<evidence type="ECO:0000256" key="3">
    <source>
        <dbReference type="ARBA" id="ARBA00022723"/>
    </source>
</evidence>
<evidence type="ECO:0000256" key="6">
    <source>
        <dbReference type="ARBA" id="ARBA00023242"/>
    </source>
</evidence>
<evidence type="ECO:0000259" key="10">
    <source>
        <dbReference type="PROSITE" id="PS50119"/>
    </source>
</evidence>
<evidence type="ECO:0000259" key="11">
    <source>
        <dbReference type="PROSITE" id="PS51017"/>
    </source>
</evidence>
<evidence type="ECO:0000256" key="4">
    <source>
        <dbReference type="ARBA" id="ARBA00022771"/>
    </source>
</evidence>
<dbReference type="InterPro" id="IPR052453">
    <property type="entry name" value="CONSTANS-like_ZF"/>
</dbReference>
<accession>A0AAV7H9L2</accession>
<dbReference type="GO" id="GO:0005634">
    <property type="term" value="C:nucleus"/>
    <property type="evidence" value="ECO:0007669"/>
    <property type="project" value="UniProtKB-SubCell"/>
</dbReference>
<dbReference type="CDD" id="cd19821">
    <property type="entry name" value="Bbox1_BBX-like"/>
    <property type="match status" value="1"/>
</dbReference>
<evidence type="ECO:0000256" key="9">
    <source>
        <dbReference type="SAM" id="MobiDB-lite"/>
    </source>
</evidence>
<gene>
    <name evidence="12" type="ORF">IEQ34_007338</name>
</gene>
<comment type="caution">
    <text evidence="12">The sequence shown here is derived from an EMBL/GenBank/DDBJ whole genome shotgun (WGS) entry which is preliminary data.</text>
</comment>
<evidence type="ECO:0000313" key="12">
    <source>
        <dbReference type="EMBL" id="KAH0464552.1"/>
    </source>
</evidence>
<name>A0AAV7H9L2_DENCH</name>
<dbReference type="Pfam" id="PF06203">
    <property type="entry name" value="CCT"/>
    <property type="match status" value="1"/>
</dbReference>
<feature type="compositionally biased region" description="Basic residues" evidence="9">
    <location>
        <begin position="81"/>
        <end position="96"/>
    </location>
</feature>
<evidence type="ECO:0000256" key="8">
    <source>
        <dbReference type="PROSITE-ProRule" id="PRU00357"/>
    </source>
</evidence>
<dbReference type="InterPro" id="IPR049808">
    <property type="entry name" value="CONSTANS-like_Bbox1"/>
</dbReference>
<dbReference type="InterPro" id="IPR000315">
    <property type="entry name" value="Znf_B-box"/>
</dbReference>
<dbReference type="Pfam" id="PF00643">
    <property type="entry name" value="zf-B_box"/>
    <property type="match status" value="1"/>
</dbReference>
<organism evidence="12 13">
    <name type="scientific">Dendrobium chrysotoxum</name>
    <name type="common">Orchid</name>
    <dbReference type="NCBI Taxonomy" id="161865"/>
    <lineage>
        <taxon>Eukaryota</taxon>
        <taxon>Viridiplantae</taxon>
        <taxon>Streptophyta</taxon>
        <taxon>Embryophyta</taxon>
        <taxon>Tracheophyta</taxon>
        <taxon>Spermatophyta</taxon>
        <taxon>Magnoliopsida</taxon>
        <taxon>Liliopsida</taxon>
        <taxon>Asparagales</taxon>
        <taxon>Orchidaceae</taxon>
        <taxon>Epidendroideae</taxon>
        <taxon>Malaxideae</taxon>
        <taxon>Dendrobiinae</taxon>
        <taxon>Dendrobium</taxon>
    </lineage>
</organism>
<proteinExistence type="inferred from homology"/>
<dbReference type="PROSITE" id="PS50119">
    <property type="entry name" value="ZF_BBOX"/>
    <property type="match status" value="1"/>
</dbReference>
<feature type="region of interest" description="Disordered" evidence="9">
    <location>
        <begin position="66"/>
        <end position="107"/>
    </location>
</feature>
<dbReference type="GO" id="GO:0006355">
    <property type="term" value="P:regulation of DNA-templated transcription"/>
    <property type="evidence" value="ECO:0007669"/>
    <property type="project" value="TreeGrafter"/>
</dbReference>
<dbReference type="GO" id="GO:0008270">
    <property type="term" value="F:zinc ion binding"/>
    <property type="evidence" value="ECO:0007669"/>
    <property type="project" value="UniProtKB-KW"/>
</dbReference>
<feature type="compositionally biased region" description="Low complexity" evidence="9">
    <location>
        <begin position="66"/>
        <end position="78"/>
    </location>
</feature>
<comment type="similarity">
    <text evidence="2">Belongs to the CONSTANS family.</text>
</comment>
<evidence type="ECO:0000256" key="5">
    <source>
        <dbReference type="ARBA" id="ARBA00022833"/>
    </source>
</evidence>